<organism evidence="2 3">
    <name type="scientific">Tatumella punctata</name>
    <dbReference type="NCBI Taxonomy" id="399969"/>
    <lineage>
        <taxon>Bacteria</taxon>
        <taxon>Pseudomonadati</taxon>
        <taxon>Pseudomonadota</taxon>
        <taxon>Gammaproteobacteria</taxon>
        <taxon>Enterobacterales</taxon>
        <taxon>Erwiniaceae</taxon>
        <taxon>Tatumella</taxon>
    </lineage>
</organism>
<proteinExistence type="predicted"/>
<dbReference type="SUPFAM" id="SSF56801">
    <property type="entry name" value="Acetyl-CoA synthetase-like"/>
    <property type="match status" value="1"/>
</dbReference>
<dbReference type="Pfam" id="PF00501">
    <property type="entry name" value="AMP-binding"/>
    <property type="match status" value="1"/>
</dbReference>
<dbReference type="InterPro" id="IPR050237">
    <property type="entry name" value="ATP-dep_AMP-bd_enzyme"/>
</dbReference>
<evidence type="ECO:0000313" key="2">
    <source>
        <dbReference type="EMBL" id="MFC6360749.1"/>
    </source>
</evidence>
<dbReference type="InterPro" id="IPR045851">
    <property type="entry name" value="AMP-bd_C_sf"/>
</dbReference>
<dbReference type="Proteomes" id="UP001596215">
    <property type="component" value="Unassembled WGS sequence"/>
</dbReference>
<name>A0ABW1VI15_9GAMM</name>
<keyword evidence="3" id="KW-1185">Reference proteome</keyword>
<feature type="domain" description="AMP-dependent synthetase/ligase" evidence="1">
    <location>
        <begin position="59"/>
        <end position="248"/>
    </location>
</feature>
<dbReference type="Gene3D" id="3.40.50.12780">
    <property type="entry name" value="N-terminal domain of ligase-like"/>
    <property type="match status" value="1"/>
</dbReference>
<evidence type="ECO:0000313" key="3">
    <source>
        <dbReference type="Proteomes" id="UP001596215"/>
    </source>
</evidence>
<reference evidence="3" key="1">
    <citation type="journal article" date="2019" name="Int. J. Syst. Evol. Microbiol.">
        <title>The Global Catalogue of Microorganisms (GCM) 10K type strain sequencing project: providing services to taxonomists for standard genome sequencing and annotation.</title>
        <authorList>
            <consortium name="The Broad Institute Genomics Platform"/>
            <consortium name="The Broad Institute Genome Sequencing Center for Infectious Disease"/>
            <person name="Wu L."/>
            <person name="Ma J."/>
        </authorList>
    </citation>
    <scope>NUCLEOTIDE SEQUENCE [LARGE SCALE GENOMIC DNA]</scope>
    <source>
        <strain evidence="3">CGMCC 4.1530</strain>
    </source>
</reference>
<accession>A0ABW1VI15</accession>
<sequence length="384" mass="42305">MSQSQPAISYHGRPLATARGEQAEALRLLTERYGRGKSFRAVSQAPWIETVADNDHIECTTCGSSGAPKVIRRHRLSWQRTFDINQQLFALNHHDRSAVFGGLNHSLSLYGVCESLHLGIPLHVTGGMRPRNQIALLAEFAVTILYITPTQLRLLTSSGQRLPDVRLILCGGGKLDTKTRQRAMECFPSAQIHEFYGASETSFITLADDQTPEGSVGKAYPGVRIDIRHPRDGAGEVWVSSPYLFDGYAAGGSAETRIDGDFITVGELGWLDEQGYLWLAGRRSRMVTIADQNVFPEAAEAIISQRLEQGAVAVIACADPLRGHVLHAFIQGQADPLLEKQLRADISQQLGKERVPRWFHFIADFPLLSGGKPDLQRLEASLNT</sequence>
<evidence type="ECO:0000259" key="1">
    <source>
        <dbReference type="Pfam" id="PF00501"/>
    </source>
</evidence>
<dbReference type="InterPro" id="IPR042099">
    <property type="entry name" value="ANL_N_sf"/>
</dbReference>
<dbReference type="InterPro" id="IPR000873">
    <property type="entry name" value="AMP-dep_synth/lig_dom"/>
</dbReference>
<comment type="caution">
    <text evidence="2">The sequence shown here is derived from an EMBL/GenBank/DDBJ whole genome shotgun (WGS) entry which is preliminary data.</text>
</comment>
<dbReference type="RefSeq" id="WP_212706958.1">
    <property type="nucleotide sequence ID" value="NZ_BAAAFW010000059.1"/>
</dbReference>
<dbReference type="Gene3D" id="3.30.300.30">
    <property type="match status" value="1"/>
</dbReference>
<gene>
    <name evidence="2" type="ORF">ACFP73_01310</name>
</gene>
<dbReference type="PANTHER" id="PTHR43767:SF1">
    <property type="entry name" value="NONRIBOSOMAL PEPTIDE SYNTHASE PES1 (EUROFUNG)-RELATED"/>
    <property type="match status" value="1"/>
</dbReference>
<dbReference type="PANTHER" id="PTHR43767">
    <property type="entry name" value="LONG-CHAIN-FATTY-ACID--COA LIGASE"/>
    <property type="match status" value="1"/>
</dbReference>
<dbReference type="EMBL" id="JBHSUC010000001">
    <property type="protein sequence ID" value="MFC6360749.1"/>
    <property type="molecule type" value="Genomic_DNA"/>
</dbReference>
<protein>
    <submittedName>
        <fullName evidence="2">AMP-binding protein</fullName>
    </submittedName>
</protein>